<feature type="transmembrane region" description="Helical" evidence="6">
    <location>
        <begin position="182"/>
        <end position="201"/>
    </location>
</feature>
<protein>
    <submittedName>
        <fullName evidence="7">Oligosaccharide flippase family protein</fullName>
    </submittedName>
</protein>
<dbReference type="InterPro" id="IPR050833">
    <property type="entry name" value="Poly_Biosynth_Transport"/>
</dbReference>
<feature type="transmembrane region" description="Helical" evidence="6">
    <location>
        <begin position="362"/>
        <end position="381"/>
    </location>
</feature>
<feature type="transmembrane region" description="Helical" evidence="6">
    <location>
        <begin position="42"/>
        <end position="59"/>
    </location>
</feature>
<dbReference type="PANTHER" id="PTHR30250:SF11">
    <property type="entry name" value="O-ANTIGEN TRANSPORTER-RELATED"/>
    <property type="match status" value="1"/>
</dbReference>
<evidence type="ECO:0000256" key="6">
    <source>
        <dbReference type="SAM" id="Phobius"/>
    </source>
</evidence>
<evidence type="ECO:0000256" key="3">
    <source>
        <dbReference type="ARBA" id="ARBA00022692"/>
    </source>
</evidence>
<feature type="transmembrane region" description="Helical" evidence="6">
    <location>
        <begin position="298"/>
        <end position="322"/>
    </location>
</feature>
<sequence>MKEGLLKKFLSFSIGSWLSIIIGFISTPIITRILSPEEFGKSSLFMVILNVLLLISLFGTDQSFVRFFYEKDKESRKKLLWDCLKPPFVSFIVLSIILLIFYKQTSLFVFSEKSIWLVLILVFSLFVQIVNRYAVLVIRMEQRGFLFSLLQLFNKLFEFIGILVFAYCLGATYEILIYSQALSYFFVTIIAIIFALSYWNFFKRSKVKSQESMKEIIYYGIPLSITLLITWLFQSIDRIAIKHWSTLTELGLYTAAFKIISILMVIQTTFTTFWVPVSYERYAKNPEETGFFSNMNQIITLVMFIVGIGTLMFKDIIIYLLGSNYREAANIMPFLVFLPVMYTISETSVIGINFSKKTKWHIVISIIACLANIIGNIILVPKLGAKGAAISTGIAYFIFASLRTHISLMYYKVDYGLKKFYFSSLLLIIYAFINTQYDFTILNFILGIISIVIICTLYKNILVSVLYKKIN</sequence>
<reference evidence="8" key="1">
    <citation type="submission" date="2019-02" db="EMBL/GenBank/DDBJ databases">
        <title>Structural and Functional analysis of Lanthipeptide from Bacillus thuringiensis serovar andalousiensis B23193.</title>
        <authorList>
            <person name="Andreeva J.V."/>
            <person name="Grigoreva A."/>
        </authorList>
    </citation>
    <scope>NUCLEOTIDE SEQUENCE [LARGE SCALE GENOMIC DNA]</scope>
    <source>
        <strain evidence="8">B23193</strain>
    </source>
</reference>
<evidence type="ECO:0000256" key="2">
    <source>
        <dbReference type="ARBA" id="ARBA00022475"/>
    </source>
</evidence>
<dbReference type="Proteomes" id="UP000501374">
    <property type="component" value="Chromosome"/>
</dbReference>
<accession>A0A6H0TG33</accession>
<keyword evidence="4 6" id="KW-1133">Transmembrane helix</keyword>
<feature type="transmembrane region" description="Helical" evidence="6">
    <location>
        <begin position="156"/>
        <end position="176"/>
    </location>
</feature>
<keyword evidence="3 6" id="KW-0812">Transmembrane</keyword>
<evidence type="ECO:0000313" key="8">
    <source>
        <dbReference type="Proteomes" id="UP000501374"/>
    </source>
</evidence>
<dbReference type="InterPro" id="IPR002797">
    <property type="entry name" value="Polysacc_synth"/>
</dbReference>
<dbReference type="GO" id="GO:0005886">
    <property type="term" value="C:plasma membrane"/>
    <property type="evidence" value="ECO:0007669"/>
    <property type="project" value="UniProtKB-SubCell"/>
</dbReference>
<comment type="subcellular location">
    <subcellularLocation>
        <location evidence="1">Cell membrane</location>
        <topology evidence="1">Multi-pass membrane protein</topology>
    </subcellularLocation>
</comment>
<feature type="transmembrane region" description="Helical" evidence="6">
    <location>
        <begin position="216"/>
        <end position="236"/>
    </location>
</feature>
<feature type="transmembrane region" description="Helical" evidence="6">
    <location>
        <begin position="334"/>
        <end position="355"/>
    </location>
</feature>
<feature type="transmembrane region" description="Helical" evidence="6">
    <location>
        <begin position="79"/>
        <end position="102"/>
    </location>
</feature>
<dbReference type="AlphaFoldDB" id="A0A6H0TG33"/>
<feature type="transmembrane region" description="Helical" evidence="6">
    <location>
        <begin position="420"/>
        <end position="437"/>
    </location>
</feature>
<name>A0A6H0TG33_BACTU</name>
<dbReference type="EMBL" id="CP035727">
    <property type="protein sequence ID" value="QIW18644.1"/>
    <property type="molecule type" value="Genomic_DNA"/>
</dbReference>
<proteinExistence type="predicted"/>
<feature type="transmembrane region" description="Helical" evidence="6">
    <location>
        <begin position="9"/>
        <end position="30"/>
    </location>
</feature>
<keyword evidence="5 6" id="KW-0472">Membrane</keyword>
<dbReference type="RefSeq" id="WP_172553484.1">
    <property type="nucleotide sequence ID" value="NZ_CP035727.2"/>
</dbReference>
<dbReference type="InterPro" id="IPR036259">
    <property type="entry name" value="MFS_trans_sf"/>
</dbReference>
<feature type="transmembrane region" description="Helical" evidence="6">
    <location>
        <begin position="256"/>
        <end position="277"/>
    </location>
</feature>
<evidence type="ECO:0000256" key="4">
    <source>
        <dbReference type="ARBA" id="ARBA00022989"/>
    </source>
</evidence>
<dbReference type="SUPFAM" id="SSF103473">
    <property type="entry name" value="MFS general substrate transporter"/>
    <property type="match status" value="1"/>
</dbReference>
<evidence type="ECO:0000313" key="7">
    <source>
        <dbReference type="EMBL" id="QIW18644.1"/>
    </source>
</evidence>
<feature type="transmembrane region" description="Helical" evidence="6">
    <location>
        <begin position="114"/>
        <end position="135"/>
    </location>
</feature>
<feature type="transmembrane region" description="Helical" evidence="6">
    <location>
        <begin position="443"/>
        <end position="467"/>
    </location>
</feature>
<evidence type="ECO:0000256" key="1">
    <source>
        <dbReference type="ARBA" id="ARBA00004651"/>
    </source>
</evidence>
<evidence type="ECO:0000256" key="5">
    <source>
        <dbReference type="ARBA" id="ARBA00023136"/>
    </source>
</evidence>
<keyword evidence="2" id="KW-1003">Cell membrane</keyword>
<feature type="transmembrane region" description="Helical" evidence="6">
    <location>
        <begin position="387"/>
        <end position="408"/>
    </location>
</feature>
<organism evidence="7 8">
    <name type="scientific">Bacillus thuringiensis serovar andalousiensis</name>
    <dbReference type="NCBI Taxonomy" id="257985"/>
    <lineage>
        <taxon>Bacteria</taxon>
        <taxon>Bacillati</taxon>
        <taxon>Bacillota</taxon>
        <taxon>Bacilli</taxon>
        <taxon>Bacillales</taxon>
        <taxon>Bacillaceae</taxon>
        <taxon>Bacillus</taxon>
        <taxon>Bacillus cereus group</taxon>
    </lineage>
</organism>
<dbReference type="PANTHER" id="PTHR30250">
    <property type="entry name" value="PST FAMILY PREDICTED COLANIC ACID TRANSPORTER"/>
    <property type="match status" value="1"/>
</dbReference>
<gene>
    <name evidence="7" type="ORF">EVG22_09240</name>
</gene>
<dbReference type="Pfam" id="PF01943">
    <property type="entry name" value="Polysacc_synt"/>
    <property type="match status" value="1"/>
</dbReference>